<name>A0A0U5AEU2_9BACT</name>
<proteinExistence type="predicted"/>
<evidence type="ECO:0000313" key="1">
    <source>
        <dbReference type="EMBL" id="BAU22519.1"/>
    </source>
</evidence>
<evidence type="ECO:0000313" key="2">
    <source>
        <dbReference type="Proteomes" id="UP000068196"/>
    </source>
</evidence>
<keyword evidence="2" id="KW-1185">Reference proteome</keyword>
<reference evidence="2" key="2">
    <citation type="journal article" date="2016" name="Int. J. Syst. Evol. Microbiol.">
        <title>Caldimicrobium thiodismutans sp. nov., a sulfur-disproportionating bacterium isolated from a hot spring.</title>
        <authorList>
            <person name="Kojima H."/>
            <person name="Umezawa K."/>
            <person name="Fukui M."/>
        </authorList>
    </citation>
    <scope>NUCLEOTIDE SEQUENCE [LARGE SCALE GENOMIC DNA]</scope>
    <source>
        <strain evidence="2">TF1</strain>
    </source>
</reference>
<dbReference type="AlphaFoldDB" id="A0A0U5AEU2"/>
<dbReference type="EMBL" id="AP014945">
    <property type="protein sequence ID" value="BAU22519.1"/>
    <property type="molecule type" value="Genomic_DNA"/>
</dbReference>
<dbReference type="KEGG" id="cthi:THC_0113"/>
<protein>
    <submittedName>
        <fullName evidence="1">tRNA pseudouridine synthase B</fullName>
    </submittedName>
</protein>
<accession>A0A0U5AEU2</accession>
<organism evidence="1 2">
    <name type="scientific">Caldimicrobium thiodismutans</name>
    <dbReference type="NCBI Taxonomy" id="1653476"/>
    <lineage>
        <taxon>Bacteria</taxon>
        <taxon>Pseudomonadati</taxon>
        <taxon>Thermodesulfobacteriota</taxon>
        <taxon>Thermodesulfobacteria</taxon>
        <taxon>Thermodesulfobacteriales</taxon>
        <taxon>Thermodesulfobacteriaceae</taxon>
        <taxon>Caldimicrobium</taxon>
    </lineage>
</organism>
<sequence length="62" mass="7171">MERFNLCYALRKNPIESQKIWTYTTALTKPLSSLKLNYYESYRKEGVSKTLLPSPGLCLLQA</sequence>
<dbReference type="Proteomes" id="UP000068196">
    <property type="component" value="Chromosome"/>
</dbReference>
<reference evidence="1 2" key="1">
    <citation type="journal article" date="2016" name="Int. J. Syst. Evol. Microbiol.">
        <title>Caldimicrobium thiodismutans sp. nov., a sulfur-disproportionating bacterium isolated from a hot spring, and emended description of the genus Caldimicrobium.</title>
        <authorList>
            <person name="Kojima H."/>
            <person name="Umezawa K."/>
            <person name="Fukui M."/>
        </authorList>
    </citation>
    <scope>NUCLEOTIDE SEQUENCE [LARGE SCALE GENOMIC DNA]</scope>
    <source>
        <strain evidence="1 2">TF1</strain>
    </source>
</reference>
<dbReference type="STRING" id="1653476.THC_0113"/>
<gene>
    <name evidence="1" type="ORF">THC_0113</name>
</gene>